<dbReference type="Proteomes" id="UP001181247">
    <property type="component" value="Unassembled WGS sequence"/>
</dbReference>
<organism evidence="11 12">
    <name type="scientific">Bacteroides uniformis</name>
    <dbReference type="NCBI Taxonomy" id="820"/>
    <lineage>
        <taxon>Bacteria</taxon>
        <taxon>Pseudomonadati</taxon>
        <taxon>Bacteroidota</taxon>
        <taxon>Bacteroidia</taxon>
        <taxon>Bacteroidales</taxon>
        <taxon>Bacteroidaceae</taxon>
        <taxon>Bacteroides</taxon>
    </lineage>
</organism>
<dbReference type="Gene3D" id="3.20.20.80">
    <property type="entry name" value="Glycosidases"/>
    <property type="match status" value="1"/>
</dbReference>
<proteinExistence type="inferred from homology"/>
<dbReference type="PANTHER" id="PTHR31297">
    <property type="entry name" value="GLUCAN ENDO-1,6-BETA-GLUCOSIDASE B"/>
    <property type="match status" value="1"/>
</dbReference>
<dbReference type="InterPro" id="IPR050386">
    <property type="entry name" value="Glycosyl_hydrolase_5"/>
</dbReference>
<dbReference type="PANTHER" id="PTHR31297:SF41">
    <property type="entry name" value="ENDOGLUCANASE, PUTATIVE (AFU_ORTHOLOGUE AFUA_5G01830)-RELATED"/>
    <property type="match status" value="1"/>
</dbReference>
<evidence type="ECO:0000259" key="9">
    <source>
        <dbReference type="Pfam" id="PF13004"/>
    </source>
</evidence>
<protein>
    <submittedName>
        <fullName evidence="11">Cellulase family glycosylhydrolase</fullName>
    </submittedName>
</protein>
<evidence type="ECO:0000256" key="4">
    <source>
        <dbReference type="ARBA" id="ARBA00023277"/>
    </source>
</evidence>
<keyword evidence="6" id="KW-0624">Polysaccharide degradation</keyword>
<dbReference type="InterPro" id="IPR013783">
    <property type="entry name" value="Ig-like_fold"/>
</dbReference>
<evidence type="ECO:0000313" key="10">
    <source>
        <dbReference type="EMBL" id="MDC1795098.1"/>
    </source>
</evidence>
<evidence type="ECO:0000256" key="7">
    <source>
        <dbReference type="RuleBase" id="RU361153"/>
    </source>
</evidence>
<sequence>MNIMVQIFKETLLTSLILFLMTACSDDKKELKIIVEPTSFHFEQTGGSKKFGITPNEPATFQSSEAWCKVTSESSTPVQAIYNITVEPNTTPDVRNAIITVSVKEHVQEINVEQAAYIQSDEPEKYTVRENLTTHQLINEMGLGINLGNTLDAVGDWIDPSNILNYEQAWGSPIITQEIIEGYAKAGYSSLRIPVSWGNLLSDDFKVHPDLMDRVEKILNWTLDCGMVAIINIHHENEWIKQVPTDSKAKEKFTSIWKQICERFEKYGDHLLFEPMNEIGYDEIWTPWSGSEADKAKALGYVNDLNQLFVDIVRNSGGNNAKRHLLVEIYNTNLEYAYDPLFKMPNDPANRLALTVHYYTPANFAILGGGEVVDWGVGRESWGTEADFKELNDNMDLLKKNCVDKGIPVIIGEYCADSRNRTKEVIRLFCVSVTEAIYSRGMCPMLWDTPGGQYNRQTCQFDDPLFLEEMMAIPVKYPRN</sequence>
<evidence type="ECO:0000256" key="6">
    <source>
        <dbReference type="ARBA" id="ARBA00023326"/>
    </source>
</evidence>
<keyword evidence="4" id="KW-0119">Carbohydrate metabolism</keyword>
<dbReference type="CDD" id="cd14948">
    <property type="entry name" value="BACON"/>
    <property type="match status" value="1"/>
</dbReference>
<dbReference type="GO" id="GO:0009986">
    <property type="term" value="C:cell surface"/>
    <property type="evidence" value="ECO:0007669"/>
    <property type="project" value="TreeGrafter"/>
</dbReference>
<dbReference type="InterPro" id="IPR001547">
    <property type="entry name" value="Glyco_hydro_5"/>
</dbReference>
<dbReference type="GO" id="GO:0005576">
    <property type="term" value="C:extracellular region"/>
    <property type="evidence" value="ECO:0007669"/>
    <property type="project" value="TreeGrafter"/>
</dbReference>
<evidence type="ECO:0000313" key="12">
    <source>
        <dbReference type="Proteomes" id="UP001181247"/>
    </source>
</evidence>
<dbReference type="EMBL" id="JAWDEU010000002">
    <property type="protein sequence ID" value="MDU0244027.1"/>
    <property type="molecule type" value="Genomic_DNA"/>
</dbReference>
<dbReference type="AlphaFoldDB" id="A0AAE4ICM2"/>
<dbReference type="Pfam" id="PF13004">
    <property type="entry name" value="BACON"/>
    <property type="match status" value="1"/>
</dbReference>
<comment type="caution">
    <text evidence="11">The sequence shown here is derived from an EMBL/GenBank/DDBJ whole genome shotgun (WGS) entry which is preliminary data.</text>
</comment>
<evidence type="ECO:0000313" key="11">
    <source>
        <dbReference type="EMBL" id="MDU0244027.1"/>
    </source>
</evidence>
<dbReference type="InterPro" id="IPR017853">
    <property type="entry name" value="GH"/>
</dbReference>
<evidence type="ECO:0000256" key="2">
    <source>
        <dbReference type="ARBA" id="ARBA00022801"/>
    </source>
</evidence>
<evidence type="ECO:0000259" key="8">
    <source>
        <dbReference type="Pfam" id="PF00150"/>
    </source>
</evidence>
<dbReference type="GO" id="GO:0008422">
    <property type="term" value="F:beta-glucosidase activity"/>
    <property type="evidence" value="ECO:0007669"/>
    <property type="project" value="TreeGrafter"/>
</dbReference>
<keyword evidence="2 7" id="KW-0378">Hydrolase</keyword>
<name>A0AAE4ICM2_BACUN</name>
<evidence type="ECO:0000256" key="1">
    <source>
        <dbReference type="ARBA" id="ARBA00005641"/>
    </source>
</evidence>
<dbReference type="Gene3D" id="2.60.40.10">
    <property type="entry name" value="Immunoglobulins"/>
    <property type="match status" value="1"/>
</dbReference>
<evidence type="ECO:0000256" key="5">
    <source>
        <dbReference type="ARBA" id="ARBA00023295"/>
    </source>
</evidence>
<feature type="domain" description="BACON" evidence="9">
    <location>
        <begin position="62"/>
        <end position="115"/>
    </location>
</feature>
<keyword evidence="5 7" id="KW-0326">Glycosidase</keyword>
<dbReference type="RefSeq" id="WP_227224547.1">
    <property type="nucleotide sequence ID" value="NZ_BAABXG010000001.1"/>
</dbReference>
<accession>A0AAE4ICM2</accession>
<evidence type="ECO:0000256" key="3">
    <source>
        <dbReference type="ARBA" id="ARBA00023001"/>
    </source>
</evidence>
<feature type="domain" description="Glycoside hydrolase family 5" evidence="8">
    <location>
        <begin position="155"/>
        <end position="424"/>
    </location>
</feature>
<dbReference type="GO" id="GO:0030245">
    <property type="term" value="P:cellulose catabolic process"/>
    <property type="evidence" value="ECO:0007669"/>
    <property type="project" value="UniProtKB-KW"/>
</dbReference>
<dbReference type="Pfam" id="PF00150">
    <property type="entry name" value="Cellulase"/>
    <property type="match status" value="1"/>
</dbReference>
<gene>
    <name evidence="10" type="ORF">POY73_13270</name>
    <name evidence="11" type="ORF">RVH16_04755</name>
</gene>
<dbReference type="SUPFAM" id="SSF51445">
    <property type="entry name" value="(Trans)glycosidases"/>
    <property type="match status" value="1"/>
</dbReference>
<comment type="similarity">
    <text evidence="1 7">Belongs to the glycosyl hydrolase 5 (cellulase A) family.</text>
</comment>
<keyword evidence="3" id="KW-0136">Cellulose degradation</keyword>
<reference evidence="11" key="2">
    <citation type="submission" date="2023-10" db="EMBL/GenBank/DDBJ databases">
        <title>Genome of Potential pathogenic bacteria in Crohn's disease.</title>
        <authorList>
            <person name="Rodriguez-Palacios A."/>
        </authorList>
    </citation>
    <scope>NUCLEOTIDE SEQUENCE</scope>
    <source>
        <strain evidence="11">CavFT-hAR50</strain>
    </source>
</reference>
<evidence type="ECO:0000313" key="13">
    <source>
        <dbReference type="Proteomes" id="UP001215818"/>
    </source>
</evidence>
<dbReference type="EMBL" id="JAQNRK010000012">
    <property type="protein sequence ID" value="MDC1795098.1"/>
    <property type="molecule type" value="Genomic_DNA"/>
</dbReference>
<dbReference type="Proteomes" id="UP001215818">
    <property type="component" value="Unassembled WGS sequence"/>
</dbReference>
<reference evidence="10 13" key="1">
    <citation type="submission" date="2022-10" db="EMBL/GenBank/DDBJ databases">
        <title>Human gut microbiome strain richness.</title>
        <authorList>
            <person name="Chen-Liaw A."/>
        </authorList>
    </citation>
    <scope>NUCLEOTIDE SEQUENCE [LARGE SCALE GENOMIC DNA]</scope>
    <source>
        <strain evidence="10 13">D53st1_B1_D53t1_180928</strain>
    </source>
</reference>
<dbReference type="InterPro" id="IPR024361">
    <property type="entry name" value="BACON"/>
</dbReference>